<keyword evidence="3" id="KW-1185">Reference proteome</keyword>
<sequence length="411" mass="45520">MLAGTTQKPGGSFPFFAFIGLVCLLALTPADVRSQEEPPATPSAERPTGQAEPIDFGRARLLLQKLRQGDKLLPEDQAYLDRARAERRKTGAAPPARGVVRTSRDSLELTPLTDFAPTEKYRGESGGLYGNGANEPPTEHLQAALAQAARVMPLDTAGKPSQTGKVVLISSGMSNVTQEFQRFLQLAQEDKLKSSSLVIVDGAQGGQEASDWARPDNRFRQERADPWQVLEQRLQQAGVTAEQVQVLWLKQARRNPAALGEFPLHARTMQDDLVRVLQEMKRRFPNLRIAYLSSRIYAGYAGSPLNPEPYAYETAFTMRWLIQDQMQGTEALNFDPEKGDVKAPLLLWGPYLWANGVKGRKIDDLVWQASDMAQDGAHPSDTGRQKVASQLLKFFQTDKTASSWYLQSPGK</sequence>
<evidence type="ECO:0000313" key="3">
    <source>
        <dbReference type="Proteomes" id="UP000317648"/>
    </source>
</evidence>
<feature type="region of interest" description="Disordered" evidence="1">
    <location>
        <begin position="85"/>
        <end position="104"/>
    </location>
</feature>
<protein>
    <submittedName>
        <fullName evidence="2">Uncharacterized protein</fullName>
    </submittedName>
</protein>
<gene>
    <name evidence="2" type="ORF">Pla8534_23440</name>
</gene>
<name>A0A518DRT8_9BACT</name>
<dbReference type="EMBL" id="CP036433">
    <property type="protein sequence ID" value="QDU94552.1"/>
    <property type="molecule type" value="Genomic_DNA"/>
</dbReference>
<evidence type="ECO:0000313" key="2">
    <source>
        <dbReference type="EMBL" id="QDU94552.1"/>
    </source>
</evidence>
<dbReference type="KEGG" id="lcre:Pla8534_23440"/>
<accession>A0A518DRT8</accession>
<feature type="region of interest" description="Disordered" evidence="1">
    <location>
        <begin position="33"/>
        <end position="53"/>
    </location>
</feature>
<proteinExistence type="predicted"/>
<reference evidence="2 3" key="1">
    <citation type="submission" date="2019-02" db="EMBL/GenBank/DDBJ databases">
        <title>Deep-cultivation of Planctomycetes and their phenomic and genomic characterization uncovers novel biology.</title>
        <authorList>
            <person name="Wiegand S."/>
            <person name="Jogler M."/>
            <person name="Boedeker C."/>
            <person name="Pinto D."/>
            <person name="Vollmers J."/>
            <person name="Rivas-Marin E."/>
            <person name="Kohn T."/>
            <person name="Peeters S.H."/>
            <person name="Heuer A."/>
            <person name="Rast P."/>
            <person name="Oberbeckmann S."/>
            <person name="Bunk B."/>
            <person name="Jeske O."/>
            <person name="Meyerdierks A."/>
            <person name="Storesund J.E."/>
            <person name="Kallscheuer N."/>
            <person name="Luecker S."/>
            <person name="Lage O.M."/>
            <person name="Pohl T."/>
            <person name="Merkel B.J."/>
            <person name="Hornburger P."/>
            <person name="Mueller R.-W."/>
            <person name="Bruemmer F."/>
            <person name="Labrenz M."/>
            <person name="Spormann A.M."/>
            <person name="Op den Camp H."/>
            <person name="Overmann J."/>
            <person name="Amann R."/>
            <person name="Jetten M.S.M."/>
            <person name="Mascher T."/>
            <person name="Medema M.H."/>
            <person name="Devos D.P."/>
            <person name="Kaster A.-K."/>
            <person name="Ovreas L."/>
            <person name="Rohde M."/>
            <person name="Galperin M.Y."/>
            <person name="Jogler C."/>
        </authorList>
    </citation>
    <scope>NUCLEOTIDE SEQUENCE [LARGE SCALE GENOMIC DNA]</scope>
    <source>
        <strain evidence="2 3">Pla85_3_4</strain>
    </source>
</reference>
<evidence type="ECO:0000256" key="1">
    <source>
        <dbReference type="SAM" id="MobiDB-lite"/>
    </source>
</evidence>
<dbReference type="Proteomes" id="UP000317648">
    <property type="component" value="Chromosome"/>
</dbReference>
<organism evidence="2 3">
    <name type="scientific">Lignipirellula cremea</name>
    <dbReference type="NCBI Taxonomy" id="2528010"/>
    <lineage>
        <taxon>Bacteria</taxon>
        <taxon>Pseudomonadati</taxon>
        <taxon>Planctomycetota</taxon>
        <taxon>Planctomycetia</taxon>
        <taxon>Pirellulales</taxon>
        <taxon>Pirellulaceae</taxon>
        <taxon>Lignipirellula</taxon>
    </lineage>
</organism>
<dbReference type="AlphaFoldDB" id="A0A518DRT8"/>